<gene>
    <name evidence="1" type="ORF">Mal4_01790</name>
</gene>
<evidence type="ECO:0000313" key="1">
    <source>
        <dbReference type="EMBL" id="QDU35897.1"/>
    </source>
</evidence>
<proteinExistence type="predicted"/>
<dbReference type="KEGG" id="mri:Mal4_01790"/>
<keyword evidence="2" id="KW-1185">Reference proteome</keyword>
<dbReference type="Proteomes" id="UP000320496">
    <property type="component" value="Chromosome"/>
</dbReference>
<name>A0A517Z088_9PLAN</name>
<protein>
    <submittedName>
        <fullName evidence="1">Uncharacterized protein</fullName>
    </submittedName>
</protein>
<dbReference type="OrthoDB" id="259942at2"/>
<dbReference type="EMBL" id="CP036275">
    <property type="protein sequence ID" value="QDU35897.1"/>
    <property type="molecule type" value="Genomic_DNA"/>
</dbReference>
<dbReference type="AlphaFoldDB" id="A0A517Z088"/>
<dbReference type="RefSeq" id="WP_145366604.1">
    <property type="nucleotide sequence ID" value="NZ_CP036275.1"/>
</dbReference>
<reference evidence="1 2" key="1">
    <citation type="submission" date="2019-02" db="EMBL/GenBank/DDBJ databases">
        <title>Deep-cultivation of Planctomycetes and their phenomic and genomic characterization uncovers novel biology.</title>
        <authorList>
            <person name="Wiegand S."/>
            <person name="Jogler M."/>
            <person name="Boedeker C."/>
            <person name="Pinto D."/>
            <person name="Vollmers J."/>
            <person name="Rivas-Marin E."/>
            <person name="Kohn T."/>
            <person name="Peeters S.H."/>
            <person name="Heuer A."/>
            <person name="Rast P."/>
            <person name="Oberbeckmann S."/>
            <person name="Bunk B."/>
            <person name="Jeske O."/>
            <person name="Meyerdierks A."/>
            <person name="Storesund J.E."/>
            <person name="Kallscheuer N."/>
            <person name="Luecker S."/>
            <person name="Lage O.M."/>
            <person name="Pohl T."/>
            <person name="Merkel B.J."/>
            <person name="Hornburger P."/>
            <person name="Mueller R.-W."/>
            <person name="Bruemmer F."/>
            <person name="Labrenz M."/>
            <person name="Spormann A.M."/>
            <person name="Op den Camp H."/>
            <person name="Overmann J."/>
            <person name="Amann R."/>
            <person name="Jetten M.S.M."/>
            <person name="Mascher T."/>
            <person name="Medema M.H."/>
            <person name="Devos D.P."/>
            <person name="Kaster A.-K."/>
            <person name="Ovreas L."/>
            <person name="Rohde M."/>
            <person name="Galperin M.Y."/>
            <person name="Jogler C."/>
        </authorList>
    </citation>
    <scope>NUCLEOTIDE SEQUENCE [LARGE SCALE GENOMIC DNA]</scope>
    <source>
        <strain evidence="1 2">Mal4</strain>
    </source>
</reference>
<organism evidence="1 2">
    <name type="scientific">Maioricimonas rarisocia</name>
    <dbReference type="NCBI Taxonomy" id="2528026"/>
    <lineage>
        <taxon>Bacteria</taxon>
        <taxon>Pseudomonadati</taxon>
        <taxon>Planctomycetota</taxon>
        <taxon>Planctomycetia</taxon>
        <taxon>Planctomycetales</taxon>
        <taxon>Planctomycetaceae</taxon>
        <taxon>Maioricimonas</taxon>
    </lineage>
</organism>
<accession>A0A517Z088</accession>
<sequence length="261" mass="29456">MSSDPVRNPAYVYRVAVFAPADDPAELRDVLIRVLGLNAVDAQIHVRAVPGLLPDRMSHEKGAELVQAIGDLGLTAEVIREDDLPVLDEDRQVHHLRLVDEGLQTLGLSGEVEATISWDQLDMLSIGYVPLDEPEHRYITDTTAVIHSAPTGMAHRSLDVVKSGPEAWIVYGDSEHGFRIDHQEMNYEYMGERMSTSATANFRQLVDDLLARAPGLFLTPATRAYVEHGFRRHYEFDSSEELRQYTMFQLLLRRRLPPARE</sequence>
<evidence type="ECO:0000313" key="2">
    <source>
        <dbReference type="Proteomes" id="UP000320496"/>
    </source>
</evidence>